<dbReference type="InParanoid" id="A0A7J7D0E9"/>
<dbReference type="PROSITE" id="PS50222">
    <property type="entry name" value="EF_HAND_2"/>
    <property type="match status" value="1"/>
</dbReference>
<evidence type="ECO:0000259" key="1">
    <source>
        <dbReference type="PROSITE" id="PS50222"/>
    </source>
</evidence>
<sequence>MSGPGFVVLDGTHLRSLHVSLPAADVSFSGAQVLDLADSKASQSLLGLSLPPTIKSAALTRISANHDVTFGSTELKGDQASQLLHDYLTAIADVLKDDPLVVSILDGNSLRLFLEDEDDFAMLAENLFTDLDTEDKGKISKSEIRNALVHMGVGMGIPPFSEP</sequence>
<accession>A0A7J7D0E9</accession>
<feature type="domain" description="EF-hand" evidence="1">
    <location>
        <begin position="119"/>
        <end position="154"/>
    </location>
</feature>
<evidence type="ECO:0000313" key="3">
    <source>
        <dbReference type="Proteomes" id="UP000593562"/>
    </source>
</evidence>
<evidence type="ECO:0000313" key="2">
    <source>
        <dbReference type="EMBL" id="KAF5739536.1"/>
    </source>
</evidence>
<protein>
    <recommendedName>
        <fullName evidence="1">EF-hand domain-containing protein</fullName>
    </recommendedName>
</protein>
<dbReference type="PANTHER" id="PTHR34574">
    <property type="entry name" value="CALCIUM-BINDING EF-HAND FAMILY PROTEIN-RELATED"/>
    <property type="match status" value="1"/>
</dbReference>
<dbReference type="InterPro" id="IPR002048">
    <property type="entry name" value="EF_hand_dom"/>
</dbReference>
<keyword evidence="3" id="KW-1185">Reference proteome</keyword>
<dbReference type="GO" id="GO:0005509">
    <property type="term" value="F:calcium ion binding"/>
    <property type="evidence" value="ECO:0007669"/>
    <property type="project" value="InterPro"/>
</dbReference>
<comment type="caution">
    <text evidence="2">The sequence shown here is derived from an EMBL/GenBank/DDBJ whole genome shotgun (WGS) entry which is preliminary data.</text>
</comment>
<name>A0A7J7D0E9_TRIWF</name>
<dbReference type="AlphaFoldDB" id="A0A7J7D0E9"/>
<gene>
    <name evidence="2" type="ORF">HS088_TW12G00742</name>
</gene>
<dbReference type="EMBL" id="JAAARO010000012">
    <property type="protein sequence ID" value="KAF5739536.1"/>
    <property type="molecule type" value="Genomic_DNA"/>
</dbReference>
<reference evidence="2 3" key="1">
    <citation type="journal article" date="2020" name="Nat. Commun.">
        <title>Genome of Tripterygium wilfordii and identification of cytochrome P450 involved in triptolide biosynthesis.</title>
        <authorList>
            <person name="Tu L."/>
            <person name="Su P."/>
            <person name="Zhang Z."/>
            <person name="Gao L."/>
            <person name="Wang J."/>
            <person name="Hu T."/>
            <person name="Zhou J."/>
            <person name="Zhang Y."/>
            <person name="Zhao Y."/>
            <person name="Liu Y."/>
            <person name="Song Y."/>
            <person name="Tong Y."/>
            <person name="Lu Y."/>
            <person name="Yang J."/>
            <person name="Xu C."/>
            <person name="Jia M."/>
            <person name="Peters R.J."/>
            <person name="Huang L."/>
            <person name="Gao W."/>
        </authorList>
    </citation>
    <scope>NUCLEOTIDE SEQUENCE [LARGE SCALE GENOMIC DNA]</scope>
    <source>
        <strain evidence="3">cv. XIE 37</strain>
        <tissue evidence="2">Leaf</tissue>
    </source>
</reference>
<proteinExistence type="predicted"/>
<dbReference type="Proteomes" id="UP000593562">
    <property type="component" value="Unassembled WGS sequence"/>
</dbReference>
<organism evidence="2 3">
    <name type="scientific">Tripterygium wilfordii</name>
    <name type="common">Thunder God vine</name>
    <dbReference type="NCBI Taxonomy" id="458696"/>
    <lineage>
        <taxon>Eukaryota</taxon>
        <taxon>Viridiplantae</taxon>
        <taxon>Streptophyta</taxon>
        <taxon>Embryophyta</taxon>
        <taxon>Tracheophyta</taxon>
        <taxon>Spermatophyta</taxon>
        <taxon>Magnoliopsida</taxon>
        <taxon>eudicotyledons</taxon>
        <taxon>Gunneridae</taxon>
        <taxon>Pentapetalae</taxon>
        <taxon>rosids</taxon>
        <taxon>fabids</taxon>
        <taxon>Celastrales</taxon>
        <taxon>Celastraceae</taxon>
        <taxon>Tripterygium</taxon>
    </lineage>
</organism>
<dbReference type="PANTHER" id="PTHR34574:SF3">
    <property type="entry name" value="CALCIUM-BINDING EF HAND FAMILY PROTEIN"/>
    <property type="match status" value="1"/>
</dbReference>